<dbReference type="OrthoDB" id="8688958at2"/>
<dbReference type="RefSeq" id="WP_025371627.1">
    <property type="nucleotide sequence ID" value="NZ_CP003915.1"/>
</dbReference>
<proteinExistence type="predicted"/>
<dbReference type="HOGENOM" id="CLU_1238057_0_0_4"/>
<dbReference type="Proteomes" id="UP000019095">
    <property type="component" value="Chromosome"/>
</dbReference>
<organism evidence="3 4">
    <name type="scientific">Advenella mimigardefordensis (strain DSM 17166 / LMG 22922 / DPN7)</name>
    <dbReference type="NCBI Taxonomy" id="1247726"/>
    <lineage>
        <taxon>Bacteria</taxon>
        <taxon>Pseudomonadati</taxon>
        <taxon>Pseudomonadota</taxon>
        <taxon>Betaproteobacteria</taxon>
        <taxon>Burkholderiales</taxon>
        <taxon>Alcaligenaceae</taxon>
    </lineage>
</organism>
<evidence type="ECO:0008006" key="5">
    <source>
        <dbReference type="Google" id="ProtNLM"/>
    </source>
</evidence>
<keyword evidence="2" id="KW-0732">Signal</keyword>
<feature type="signal peptide" evidence="2">
    <location>
        <begin position="1"/>
        <end position="30"/>
    </location>
</feature>
<evidence type="ECO:0000256" key="2">
    <source>
        <dbReference type="SAM" id="SignalP"/>
    </source>
</evidence>
<dbReference type="EMBL" id="CP003915">
    <property type="protein sequence ID" value="AHG63018.1"/>
    <property type="molecule type" value="Genomic_DNA"/>
</dbReference>
<keyword evidence="4" id="KW-1185">Reference proteome</keyword>
<dbReference type="KEGG" id="amim:MIM_c09190"/>
<dbReference type="AlphaFoldDB" id="W0PDA0"/>
<reference evidence="3 4" key="1">
    <citation type="journal article" date="2014" name="Microbiology">
        <title>Unravelling the complete genome sequence of Advenella mimigardefordensis strain DPN7T and novel insights in the catabolism of the xenobiotic polythioester precursor 3,3'-dithiodipropionate.</title>
        <authorList>
            <person name="Wubbeler J.H."/>
            <person name="Hiessl S."/>
            <person name="Schuldes J."/>
            <person name="Thurmer A."/>
            <person name="Daniel R."/>
            <person name="Steinbuchel A."/>
        </authorList>
    </citation>
    <scope>NUCLEOTIDE SEQUENCE [LARGE SCALE GENOMIC DNA]</scope>
    <source>
        <strain evidence="4">DSM 17166 / LMG 22922 / DPN7</strain>
    </source>
</reference>
<evidence type="ECO:0000313" key="4">
    <source>
        <dbReference type="Proteomes" id="UP000019095"/>
    </source>
</evidence>
<dbReference type="PATRIC" id="fig|1247726.3.peg.998"/>
<feature type="chain" id="PRO_5004792823" description="Lipoprotein" evidence="2">
    <location>
        <begin position="31"/>
        <end position="209"/>
    </location>
</feature>
<evidence type="ECO:0000313" key="3">
    <source>
        <dbReference type="EMBL" id="AHG63018.1"/>
    </source>
</evidence>
<gene>
    <name evidence="3" type="ORF">MIM_c09190</name>
</gene>
<accession>W0PDA0</accession>
<feature type="region of interest" description="Disordered" evidence="1">
    <location>
        <begin position="30"/>
        <end position="60"/>
    </location>
</feature>
<protein>
    <recommendedName>
        <fullName evidence="5">Lipoprotein</fullName>
    </recommendedName>
</protein>
<sequence length="209" mass="22423">MLSVPFRFRPALLSASLLVLLAGCSTSAQHSTASDTATRERETRPASAYPGSGQIQIPFGTSEPTQAELLAERQRQSTTQGLIPEGRTFLGSIPCETAACSVQRVTLTLLPDGRWQRISQPLVPAGAPRTDAGCWRPEPGTRPLVHLLPLRANGSSASIASFSMQSPAVLNVQTLGTRTITRRYTLTIQADKDSSSALQNDTSFFCPAR</sequence>
<evidence type="ECO:0000256" key="1">
    <source>
        <dbReference type="SAM" id="MobiDB-lite"/>
    </source>
</evidence>
<name>W0PDA0_ADVMD</name>
<dbReference type="eggNOG" id="COG3015">
    <property type="taxonomic scope" value="Bacteria"/>
</dbReference>
<dbReference type="PROSITE" id="PS51257">
    <property type="entry name" value="PROKAR_LIPOPROTEIN"/>
    <property type="match status" value="1"/>
</dbReference>